<dbReference type="RefSeq" id="WP_377563805.1">
    <property type="nucleotide sequence ID" value="NZ_JBHTJZ010000009.1"/>
</dbReference>
<feature type="domain" description="Response regulatory" evidence="16">
    <location>
        <begin position="834"/>
        <end position="948"/>
    </location>
</feature>
<feature type="domain" description="Histidine kinase" evidence="15">
    <location>
        <begin position="593"/>
        <end position="808"/>
    </location>
</feature>
<feature type="modified residue" description="4-aspartylphosphate" evidence="12">
    <location>
        <position position="883"/>
    </location>
</feature>
<dbReference type="InterPro" id="IPR001789">
    <property type="entry name" value="Sig_transdc_resp-reg_receiver"/>
</dbReference>
<organism evidence="18 19">
    <name type="scientific">Paenibacillus chungangensis</name>
    <dbReference type="NCBI Taxonomy" id="696535"/>
    <lineage>
        <taxon>Bacteria</taxon>
        <taxon>Bacillati</taxon>
        <taxon>Bacillota</taxon>
        <taxon>Bacilli</taxon>
        <taxon>Bacillales</taxon>
        <taxon>Paenibacillaceae</taxon>
        <taxon>Paenibacillus</taxon>
    </lineage>
</organism>
<dbReference type="PROSITE" id="PS50110">
    <property type="entry name" value="RESPONSE_REGULATORY"/>
    <property type="match status" value="1"/>
</dbReference>
<protein>
    <recommendedName>
        <fullName evidence="3">histidine kinase</fullName>
        <ecNumber evidence="3">2.7.13.3</ecNumber>
    </recommendedName>
</protein>
<keyword evidence="14" id="KW-1133">Transmembrane helix</keyword>
<dbReference type="InterPro" id="IPR003594">
    <property type="entry name" value="HATPase_dom"/>
</dbReference>
<evidence type="ECO:0000313" key="19">
    <source>
        <dbReference type="Proteomes" id="UP001596989"/>
    </source>
</evidence>
<evidence type="ECO:0000256" key="6">
    <source>
        <dbReference type="ARBA" id="ARBA00022679"/>
    </source>
</evidence>
<dbReference type="PROSITE" id="PS50885">
    <property type="entry name" value="HAMP"/>
    <property type="match status" value="1"/>
</dbReference>
<evidence type="ECO:0000259" key="17">
    <source>
        <dbReference type="PROSITE" id="PS50885"/>
    </source>
</evidence>
<dbReference type="SMART" id="SM00448">
    <property type="entry name" value="REC"/>
    <property type="match status" value="1"/>
</dbReference>
<dbReference type="InterPro" id="IPR036097">
    <property type="entry name" value="HisK_dim/P_sf"/>
</dbReference>
<evidence type="ECO:0000256" key="13">
    <source>
        <dbReference type="SAM" id="Coils"/>
    </source>
</evidence>
<dbReference type="InterPro" id="IPR011006">
    <property type="entry name" value="CheY-like_superfamily"/>
</dbReference>
<evidence type="ECO:0000259" key="16">
    <source>
        <dbReference type="PROSITE" id="PS50110"/>
    </source>
</evidence>
<keyword evidence="19" id="KW-1185">Reference proteome</keyword>
<dbReference type="EMBL" id="JBHTJZ010000009">
    <property type="protein sequence ID" value="MFD0959624.1"/>
    <property type="molecule type" value="Genomic_DNA"/>
</dbReference>
<reference evidence="19" key="1">
    <citation type="journal article" date="2019" name="Int. J. Syst. Evol. Microbiol.">
        <title>The Global Catalogue of Microorganisms (GCM) 10K type strain sequencing project: providing services to taxonomists for standard genome sequencing and annotation.</title>
        <authorList>
            <consortium name="The Broad Institute Genomics Platform"/>
            <consortium name="The Broad Institute Genome Sequencing Center for Infectious Disease"/>
            <person name="Wu L."/>
            <person name="Ma J."/>
        </authorList>
    </citation>
    <scope>NUCLEOTIDE SEQUENCE [LARGE SCALE GENOMIC DNA]</scope>
    <source>
        <strain evidence="19">CCUG 59129</strain>
    </source>
</reference>
<evidence type="ECO:0000256" key="8">
    <source>
        <dbReference type="ARBA" id="ARBA00022777"/>
    </source>
</evidence>
<evidence type="ECO:0000256" key="7">
    <source>
        <dbReference type="ARBA" id="ARBA00022741"/>
    </source>
</evidence>
<dbReference type="CDD" id="cd00075">
    <property type="entry name" value="HATPase"/>
    <property type="match status" value="1"/>
</dbReference>
<dbReference type="InterPro" id="IPR035965">
    <property type="entry name" value="PAS-like_dom_sf"/>
</dbReference>
<evidence type="ECO:0000256" key="9">
    <source>
        <dbReference type="ARBA" id="ARBA00022840"/>
    </source>
</evidence>
<dbReference type="SMART" id="SM00091">
    <property type="entry name" value="PAS"/>
    <property type="match status" value="1"/>
</dbReference>
<dbReference type="SUPFAM" id="SSF52172">
    <property type="entry name" value="CheY-like"/>
    <property type="match status" value="1"/>
</dbReference>
<keyword evidence="8" id="KW-0418">Kinase</keyword>
<dbReference type="InterPro" id="IPR005467">
    <property type="entry name" value="His_kinase_dom"/>
</dbReference>
<feature type="domain" description="HAMP" evidence="17">
    <location>
        <begin position="213"/>
        <end position="265"/>
    </location>
</feature>
<evidence type="ECO:0000256" key="14">
    <source>
        <dbReference type="SAM" id="Phobius"/>
    </source>
</evidence>
<dbReference type="PRINTS" id="PR00344">
    <property type="entry name" value="BCTRLSENSOR"/>
</dbReference>
<dbReference type="Pfam" id="PF02518">
    <property type="entry name" value="HATPase_c"/>
    <property type="match status" value="1"/>
</dbReference>
<dbReference type="PANTHER" id="PTHR43547">
    <property type="entry name" value="TWO-COMPONENT HISTIDINE KINASE"/>
    <property type="match status" value="1"/>
</dbReference>
<feature type="coiled-coil region" evidence="13">
    <location>
        <begin position="264"/>
        <end position="291"/>
    </location>
</feature>
<dbReference type="SUPFAM" id="SSF55785">
    <property type="entry name" value="PYP-like sensor domain (PAS domain)"/>
    <property type="match status" value="1"/>
</dbReference>
<keyword evidence="7" id="KW-0547">Nucleotide-binding</keyword>
<dbReference type="Gene3D" id="3.30.565.10">
    <property type="entry name" value="Histidine kinase-like ATPase, C-terminal domain"/>
    <property type="match status" value="1"/>
</dbReference>
<dbReference type="SMART" id="SM00388">
    <property type="entry name" value="HisKA"/>
    <property type="match status" value="1"/>
</dbReference>
<dbReference type="PANTHER" id="PTHR43547:SF2">
    <property type="entry name" value="HYBRID SIGNAL TRANSDUCTION HISTIDINE KINASE C"/>
    <property type="match status" value="1"/>
</dbReference>
<dbReference type="InterPro" id="IPR029016">
    <property type="entry name" value="GAF-like_dom_sf"/>
</dbReference>
<evidence type="ECO:0000256" key="12">
    <source>
        <dbReference type="PROSITE-ProRule" id="PRU00169"/>
    </source>
</evidence>
<dbReference type="Gene3D" id="3.30.450.40">
    <property type="match status" value="1"/>
</dbReference>
<keyword evidence="13" id="KW-0175">Coiled coil</keyword>
<evidence type="ECO:0000256" key="3">
    <source>
        <dbReference type="ARBA" id="ARBA00012438"/>
    </source>
</evidence>
<dbReference type="InterPro" id="IPR036890">
    <property type="entry name" value="HATPase_C_sf"/>
</dbReference>
<evidence type="ECO:0000256" key="5">
    <source>
        <dbReference type="ARBA" id="ARBA00022553"/>
    </source>
</evidence>
<feature type="transmembrane region" description="Helical" evidence="14">
    <location>
        <begin position="190"/>
        <end position="209"/>
    </location>
</feature>
<dbReference type="Gene3D" id="6.10.340.10">
    <property type="match status" value="1"/>
</dbReference>
<comment type="subcellular location">
    <subcellularLocation>
        <location evidence="2">Cell membrane</location>
        <topology evidence="2">Multi-pass membrane protein</topology>
    </subcellularLocation>
</comment>
<keyword evidence="9 18" id="KW-0067">ATP-binding</keyword>
<dbReference type="SUPFAM" id="SSF55781">
    <property type="entry name" value="GAF domain-like"/>
    <property type="match status" value="1"/>
</dbReference>
<dbReference type="Gene3D" id="1.10.287.130">
    <property type="match status" value="1"/>
</dbReference>
<comment type="caution">
    <text evidence="18">The sequence shown here is derived from an EMBL/GenBank/DDBJ whole genome shotgun (WGS) entry which is preliminary data.</text>
</comment>
<keyword evidence="6" id="KW-0808">Transferase</keyword>
<gene>
    <name evidence="18" type="ORF">ACFQ2I_09475</name>
</gene>
<evidence type="ECO:0000256" key="1">
    <source>
        <dbReference type="ARBA" id="ARBA00000085"/>
    </source>
</evidence>
<evidence type="ECO:0000259" key="15">
    <source>
        <dbReference type="PROSITE" id="PS50109"/>
    </source>
</evidence>
<dbReference type="Pfam" id="PF00072">
    <property type="entry name" value="Response_reg"/>
    <property type="match status" value="1"/>
</dbReference>
<comment type="catalytic activity">
    <reaction evidence="1">
        <text>ATP + protein L-histidine = ADP + protein N-phospho-L-histidine.</text>
        <dbReference type="EC" id="2.7.13.3"/>
    </reaction>
</comment>
<evidence type="ECO:0000256" key="2">
    <source>
        <dbReference type="ARBA" id="ARBA00004651"/>
    </source>
</evidence>
<keyword evidence="11 14" id="KW-0472">Membrane</keyword>
<dbReference type="InterPro" id="IPR000014">
    <property type="entry name" value="PAS"/>
</dbReference>
<dbReference type="SUPFAM" id="SSF47384">
    <property type="entry name" value="Homodimeric domain of signal transducing histidine kinase"/>
    <property type="match status" value="1"/>
</dbReference>
<keyword evidence="5 12" id="KW-0597">Phosphoprotein</keyword>
<proteinExistence type="predicted"/>
<dbReference type="InterPro" id="IPR003661">
    <property type="entry name" value="HisK_dim/P_dom"/>
</dbReference>
<dbReference type="GO" id="GO:0005524">
    <property type="term" value="F:ATP binding"/>
    <property type="evidence" value="ECO:0007669"/>
    <property type="project" value="UniProtKB-KW"/>
</dbReference>
<sequence length="960" mass="109183">MNKLMGYLQKSITRRFVAMMLLGLLLILAGAGTVLWRAYDTLTSYQDTQQELNEKETIISDIAEHTSQVFFRARGYYAFLNQMEYEKVYEEYELLKDDLESFRNMPHNETENKLIEDIDKFMDDFIQDVFPKASSFVQNDRYAELRALSSSGINDAVNALVRYADQFAQDNEAYLNRKNEAMVDDIFKEGLIFAAYVFGILLLSIWIATRTAMDIGKPLGELTKEAENFALGKPVHLVYLDRVDEIGKLTQTLDLMMVQITAKESELLAQNEELIAQQDELQMQQETLQEALGKMAANEVYLEKRNQLIQSLSNTRDIKTLLESAIRHTVEMSDMDKGMILLMNEECEHASFGVSIKGINQFLESMHGGLILRIQETKEPYIVKREAATEEKGFSTDQLYTYDVYVPILNASNKVTACLVLSRIGRQVSPQELAELKGMATQLSLSLDRLIMFEEKERQRQMTRDMLNTIHEGVQLLDLEGRTLQVNTMMLDMMGDASYEELTGLSLDQFVARLKGKVEAGEQLERFVRNTVNSAVMDSNSFIYSMTEPYTRHILVYCEPLFRHQARIGTLLVYRDITREREVDQIKSEFVSTVSHELRTPLASVLGFTELLISKELKPERQRKYLSTIHQEAKRLTTLINDFLDLQRMESGKQSYHFVTIDAVSLLQETLDVCRTECNQHEIVVNGSEERLSIIGDHDKLKQVLINLLSNAVKYSPSGGKIEITLKREQQSLLLSIADEGLGIPEDALSKLFTKFYRVDNSDRREIGGTGLGLAIVKEIITVHNGEVFANSTYGQGSTFTIQLPLSEAPIPDMREHERSGVHDFHQGIKMSGNIYIIEDDTNISALMRDELQERGFNVYLYSNSDEAMRAMRAFRPDLVIVDLILNNGDDGWGVISSMREEHALHDVPIVISSAYEETKRASELGVNGYLIKPFHPNTLSRMVMDVLTAGSGNEDDTIE</sequence>
<dbReference type="Gene3D" id="3.40.50.2300">
    <property type="match status" value="1"/>
</dbReference>
<evidence type="ECO:0000256" key="11">
    <source>
        <dbReference type="ARBA" id="ARBA00023136"/>
    </source>
</evidence>
<dbReference type="Gene3D" id="3.30.450.20">
    <property type="entry name" value="PAS domain"/>
    <property type="match status" value="1"/>
</dbReference>
<dbReference type="Pfam" id="PF00512">
    <property type="entry name" value="HisKA"/>
    <property type="match status" value="1"/>
</dbReference>
<accession>A0ABW3HQ24</accession>
<dbReference type="SMART" id="SM00387">
    <property type="entry name" value="HATPase_c"/>
    <property type="match status" value="1"/>
</dbReference>
<dbReference type="CDD" id="cd00130">
    <property type="entry name" value="PAS"/>
    <property type="match status" value="1"/>
</dbReference>
<evidence type="ECO:0000256" key="10">
    <source>
        <dbReference type="ARBA" id="ARBA00023012"/>
    </source>
</evidence>
<keyword evidence="14" id="KW-0812">Transmembrane</keyword>
<evidence type="ECO:0000313" key="18">
    <source>
        <dbReference type="EMBL" id="MFD0959624.1"/>
    </source>
</evidence>
<dbReference type="CDD" id="cd00082">
    <property type="entry name" value="HisKA"/>
    <property type="match status" value="1"/>
</dbReference>
<dbReference type="InterPro" id="IPR004358">
    <property type="entry name" value="Sig_transdc_His_kin-like_C"/>
</dbReference>
<dbReference type="SUPFAM" id="SSF55874">
    <property type="entry name" value="ATPase domain of HSP90 chaperone/DNA topoisomerase II/histidine kinase"/>
    <property type="match status" value="1"/>
</dbReference>
<dbReference type="InterPro" id="IPR003660">
    <property type="entry name" value="HAMP_dom"/>
</dbReference>
<dbReference type="Proteomes" id="UP001596989">
    <property type="component" value="Unassembled WGS sequence"/>
</dbReference>
<keyword evidence="10" id="KW-0902">Two-component regulatory system</keyword>
<name>A0ABW3HQ24_9BACL</name>
<dbReference type="PROSITE" id="PS50109">
    <property type="entry name" value="HIS_KIN"/>
    <property type="match status" value="1"/>
</dbReference>
<dbReference type="EC" id="2.7.13.3" evidence="3"/>
<evidence type="ECO:0000256" key="4">
    <source>
        <dbReference type="ARBA" id="ARBA00022475"/>
    </source>
</evidence>
<keyword evidence="4" id="KW-1003">Cell membrane</keyword>